<evidence type="ECO:0000313" key="11">
    <source>
        <dbReference type="Proteomes" id="UP000050544"/>
    </source>
</evidence>
<dbReference type="GO" id="GO:0008878">
    <property type="term" value="F:glucose-1-phosphate adenylyltransferase activity"/>
    <property type="evidence" value="ECO:0007669"/>
    <property type="project" value="UniProtKB-UniRule"/>
</dbReference>
<dbReference type="PANTHER" id="PTHR43523:SF12">
    <property type="entry name" value="GLUCOSE-1-PHOSPHATE ADENYLYLTRANSFERASE LARGE SUBUNIT 1, CHLOROPLASTIC-RELATED"/>
    <property type="match status" value="1"/>
</dbReference>
<comment type="similarity">
    <text evidence="1">Belongs to the bacterial/plant glucose-1-phosphate adenylyltransferase family.</text>
</comment>
<gene>
    <name evidence="10" type="primary">glgC</name>
    <name evidence="10" type="ORF">SE15_00825</name>
</gene>
<dbReference type="SUPFAM" id="SSF53448">
    <property type="entry name" value="Nucleotide-diphospho-sugar transferases"/>
    <property type="match status" value="1"/>
</dbReference>
<dbReference type="EC" id="2.7.7.27" evidence="8"/>
<evidence type="ECO:0000256" key="3">
    <source>
        <dbReference type="ARBA" id="ARBA00022679"/>
    </source>
</evidence>
<name>A0A0P6XK34_9CHLR</name>
<accession>A0A0P6XK34</accession>
<dbReference type="CDD" id="cd04651">
    <property type="entry name" value="LbH_G1P_AT_C"/>
    <property type="match status" value="1"/>
</dbReference>
<dbReference type="EMBL" id="LGKO01000002">
    <property type="protein sequence ID" value="KPL83821.1"/>
    <property type="molecule type" value="Genomic_DNA"/>
</dbReference>
<dbReference type="RefSeq" id="WP_054520208.1">
    <property type="nucleotide sequence ID" value="NZ_LGKO01000002.1"/>
</dbReference>
<keyword evidence="11" id="KW-1185">Reference proteome</keyword>
<dbReference type="GO" id="GO:0005978">
    <property type="term" value="P:glycogen biosynthetic process"/>
    <property type="evidence" value="ECO:0007669"/>
    <property type="project" value="UniProtKB-UniRule"/>
</dbReference>
<keyword evidence="5" id="KW-0547">Nucleotide-binding</keyword>
<dbReference type="NCBIfam" id="TIGR02091">
    <property type="entry name" value="glgC"/>
    <property type="match status" value="1"/>
</dbReference>
<dbReference type="PATRIC" id="fig|869279.4.peg.161"/>
<dbReference type="InterPro" id="IPR005836">
    <property type="entry name" value="ADP_Glu_pyroP_CS"/>
</dbReference>
<keyword evidence="4 10" id="KW-0548">Nucleotidyltransferase</keyword>
<evidence type="ECO:0000256" key="4">
    <source>
        <dbReference type="ARBA" id="ARBA00022695"/>
    </source>
</evidence>
<evidence type="ECO:0000256" key="5">
    <source>
        <dbReference type="ARBA" id="ARBA00022741"/>
    </source>
</evidence>
<evidence type="ECO:0000256" key="8">
    <source>
        <dbReference type="NCBIfam" id="TIGR02091"/>
    </source>
</evidence>
<evidence type="ECO:0000313" key="10">
    <source>
        <dbReference type="EMBL" id="KPL83821.1"/>
    </source>
</evidence>
<dbReference type="Pfam" id="PF00483">
    <property type="entry name" value="NTP_transferase"/>
    <property type="match status" value="1"/>
</dbReference>
<dbReference type="Gene3D" id="2.160.10.10">
    <property type="entry name" value="Hexapeptide repeat proteins"/>
    <property type="match status" value="1"/>
</dbReference>
<dbReference type="STRING" id="869279.SE15_00825"/>
<dbReference type="PANTHER" id="PTHR43523">
    <property type="entry name" value="GLUCOSE-1-PHOSPHATE ADENYLYLTRANSFERASE-RELATED"/>
    <property type="match status" value="1"/>
</dbReference>
<keyword evidence="6" id="KW-0067">ATP-binding</keyword>
<dbReference type="GO" id="GO:0005524">
    <property type="term" value="F:ATP binding"/>
    <property type="evidence" value="ECO:0007669"/>
    <property type="project" value="UniProtKB-KW"/>
</dbReference>
<dbReference type="InterPro" id="IPR011004">
    <property type="entry name" value="Trimer_LpxA-like_sf"/>
</dbReference>
<dbReference type="AlphaFoldDB" id="A0A0P6XK34"/>
<proteinExistence type="inferred from homology"/>
<dbReference type="Pfam" id="PF25247">
    <property type="entry name" value="LbH_GLGC"/>
    <property type="match status" value="1"/>
</dbReference>
<dbReference type="InterPro" id="IPR029044">
    <property type="entry name" value="Nucleotide-diphossugar_trans"/>
</dbReference>
<evidence type="ECO:0000256" key="1">
    <source>
        <dbReference type="ARBA" id="ARBA00010443"/>
    </source>
</evidence>
<dbReference type="PROSITE" id="PS00808">
    <property type="entry name" value="ADP_GLC_PYROPHOSPH_1"/>
    <property type="match status" value="1"/>
</dbReference>
<dbReference type="Gene3D" id="3.90.550.10">
    <property type="entry name" value="Spore Coat Polysaccharide Biosynthesis Protein SpsA, Chain A"/>
    <property type="match status" value="1"/>
</dbReference>
<evidence type="ECO:0000256" key="2">
    <source>
        <dbReference type="ARBA" id="ARBA00022600"/>
    </source>
</evidence>
<feature type="domain" description="Nucleotidyl transferase" evidence="9">
    <location>
        <begin position="9"/>
        <end position="268"/>
    </location>
</feature>
<dbReference type="InterPro" id="IPR011831">
    <property type="entry name" value="ADP-Glc_PPase"/>
</dbReference>
<evidence type="ECO:0000256" key="7">
    <source>
        <dbReference type="ARBA" id="ARBA00023277"/>
    </source>
</evidence>
<dbReference type="NCBIfam" id="NF002772">
    <property type="entry name" value="PRK02862.1"/>
    <property type="match status" value="1"/>
</dbReference>
<dbReference type="SUPFAM" id="SSF51161">
    <property type="entry name" value="Trimeric LpxA-like enzymes"/>
    <property type="match status" value="1"/>
</dbReference>
<dbReference type="PROSITE" id="PS00809">
    <property type="entry name" value="ADP_GLC_PYROPHOSPH_2"/>
    <property type="match status" value="1"/>
</dbReference>
<dbReference type="Proteomes" id="UP000050544">
    <property type="component" value="Unassembled WGS sequence"/>
</dbReference>
<keyword evidence="7" id="KW-0119">Carbohydrate metabolism</keyword>
<dbReference type="CDD" id="cd02508">
    <property type="entry name" value="ADP_Glucose_PP"/>
    <property type="match status" value="1"/>
</dbReference>
<keyword evidence="2" id="KW-0321">Glycogen metabolism</keyword>
<evidence type="ECO:0000259" key="9">
    <source>
        <dbReference type="Pfam" id="PF00483"/>
    </source>
</evidence>
<keyword evidence="3 10" id="KW-0808">Transferase</keyword>
<dbReference type="OrthoDB" id="9801810at2"/>
<reference evidence="10 11" key="1">
    <citation type="submission" date="2015-07" db="EMBL/GenBank/DDBJ databases">
        <title>Whole genome sequence of Thermanaerothrix daxensis DSM 23592.</title>
        <authorList>
            <person name="Hemp J."/>
            <person name="Ward L.M."/>
            <person name="Pace L.A."/>
            <person name="Fischer W.W."/>
        </authorList>
    </citation>
    <scope>NUCLEOTIDE SEQUENCE [LARGE SCALE GENOMIC DNA]</scope>
    <source>
        <strain evidence="10 11">GNS-1</strain>
    </source>
</reference>
<evidence type="ECO:0000256" key="6">
    <source>
        <dbReference type="ARBA" id="ARBA00022840"/>
    </source>
</evidence>
<sequence length="440" mass="49405">MPALDEVLAVILGGGRGTRLFPLTLLRSKPAVPIAGKYRLIDIPISNCINSGIFRIAVLTQYNSVSLHRHITNTYQFDNFHRGWVQIWAAEQTLSSSDWYQGTADAVRKQLFEIRATRARYVLILAGDHLYRMNYAPMFRQHLESGAEITVAVKPVPTSEAPRFGILKRDLTGRIVRFAEKPKDPDLLAEMVSRDDPERPYIGSMGIYLFNTEVLVKLLEEHPEFDDFGGEVIPYAINYHHVYSYDFDGYWEDIGTIRSFYETNLALTDPNPPFNFFDPEFPIYSHPRFLPGSTIERSVLENVLLAEGCCIRNAEIRRSVIGLRSRIRNGARIENTVLMGADYYEKVGCEDYDETMLGIIPIGIGPGCEISGAIIDKNARIGRGVIIRPFPRGTDLDGDGWVVRDGIVVIPKDALIKPGTYIGPELKPSEPKVQVAGEKA</sequence>
<organism evidence="10 11">
    <name type="scientific">Thermanaerothrix daxensis</name>
    <dbReference type="NCBI Taxonomy" id="869279"/>
    <lineage>
        <taxon>Bacteria</taxon>
        <taxon>Bacillati</taxon>
        <taxon>Chloroflexota</taxon>
        <taxon>Anaerolineae</taxon>
        <taxon>Anaerolineales</taxon>
        <taxon>Anaerolineaceae</taxon>
        <taxon>Thermanaerothrix</taxon>
    </lineage>
</organism>
<dbReference type="InterPro" id="IPR005835">
    <property type="entry name" value="NTP_transferase_dom"/>
</dbReference>
<comment type="caution">
    <text evidence="10">The sequence shown here is derived from an EMBL/GenBank/DDBJ whole genome shotgun (WGS) entry which is preliminary data.</text>
</comment>
<protein>
    <recommendedName>
        <fullName evidence="8">Glucose-1-phosphate adenylyltransferase</fullName>
        <ecNumber evidence="8">2.7.7.27</ecNumber>
    </recommendedName>
</protein>